<protein>
    <submittedName>
        <fullName evidence="1">YkgJ family cysteine cluster protein</fullName>
    </submittedName>
</protein>
<dbReference type="RefSeq" id="WP_301202475.1">
    <property type="nucleotide sequence ID" value="NZ_JAPDPI010000074.1"/>
</dbReference>
<gene>
    <name evidence="1" type="ORF">OM074_20245</name>
</gene>
<proteinExistence type="predicted"/>
<keyword evidence="2" id="KW-1185">Reference proteome</keyword>
<dbReference type="AlphaFoldDB" id="A0AAE3SLK7"/>
<name>A0AAE3SLK7_9BACT</name>
<reference evidence="1" key="1">
    <citation type="submission" date="2022-10" db="EMBL/GenBank/DDBJ databases">
        <authorList>
            <person name="Yu W.X."/>
        </authorList>
    </citation>
    <scope>NUCLEOTIDE SEQUENCE</scope>
    <source>
        <strain evidence="1">D04</strain>
    </source>
</reference>
<dbReference type="EMBL" id="JAPDPI010000074">
    <property type="protein sequence ID" value="MCW3807965.1"/>
    <property type="molecule type" value="Genomic_DNA"/>
</dbReference>
<comment type="caution">
    <text evidence="1">The sequence shown here is derived from an EMBL/GenBank/DDBJ whole genome shotgun (WGS) entry which is preliminary data.</text>
</comment>
<accession>A0AAE3SLK7</accession>
<dbReference type="Proteomes" id="UP001207408">
    <property type="component" value="Unassembled WGS sequence"/>
</dbReference>
<dbReference type="Pfam" id="PF03692">
    <property type="entry name" value="CxxCxxCC"/>
    <property type="match status" value="1"/>
</dbReference>
<evidence type="ECO:0000313" key="2">
    <source>
        <dbReference type="Proteomes" id="UP001207408"/>
    </source>
</evidence>
<dbReference type="PANTHER" id="PTHR35866:SF1">
    <property type="entry name" value="YKGJ FAMILY CYSTEINE CLUSTER PROTEIN"/>
    <property type="match status" value="1"/>
</dbReference>
<dbReference type="InterPro" id="IPR005358">
    <property type="entry name" value="Puta_zinc/iron-chelating_dom"/>
</dbReference>
<dbReference type="PANTHER" id="PTHR35866">
    <property type="entry name" value="PUTATIVE-RELATED"/>
    <property type="match status" value="1"/>
</dbReference>
<organism evidence="1 2">
    <name type="scientific">Plebeiibacterium marinum</name>
    <dbReference type="NCBI Taxonomy" id="2992111"/>
    <lineage>
        <taxon>Bacteria</taxon>
        <taxon>Pseudomonadati</taxon>
        <taxon>Bacteroidota</taxon>
        <taxon>Bacteroidia</taxon>
        <taxon>Marinilabiliales</taxon>
        <taxon>Marinilabiliaceae</taxon>
        <taxon>Plebeiibacterium</taxon>
    </lineage>
</organism>
<evidence type="ECO:0000313" key="1">
    <source>
        <dbReference type="EMBL" id="MCW3807965.1"/>
    </source>
</evidence>
<sequence>MGNTDKSEEKRNKEANLEFYKDGYTIASREVVDFDSLTPLFKGMQVQYTVMSQLTQTFAMRAHQEGKAIQCEKGCSWCCYQPVYMTTQEAVLIFEFLHQAMDEAQRKKVLNNAVSKYKKTKGLTEEQKQSVKAPCPFLNQGSCSVYPVRPMACRIYLSSDKQSCKNKYDAPGDSTMIPALYDFVLRAGRYMNEGFVGFLKGKGRKMEEYTIEEFVVKLFREKDFIQNWMVEDYFGESEGKDSKVE</sequence>